<protein>
    <submittedName>
        <fullName evidence="1">Ubiquitin-conjugating enzyme E2 27-like</fullName>
    </submittedName>
</protein>
<accession>A0A6L2KRL7</accession>
<name>A0A6L2KRL7_TANCI</name>
<gene>
    <name evidence="1" type="ORF">Tci_024169</name>
</gene>
<reference evidence="1" key="1">
    <citation type="journal article" date="2019" name="Sci. Rep.">
        <title>Draft genome of Tanacetum cinerariifolium, the natural source of mosquito coil.</title>
        <authorList>
            <person name="Yamashiro T."/>
            <person name="Shiraishi A."/>
            <person name="Satake H."/>
            <person name="Nakayama K."/>
        </authorList>
    </citation>
    <scope>NUCLEOTIDE SEQUENCE</scope>
</reference>
<sequence length="72" mass="8563">MQKVEISFFFPATYFLEPKDPQDAFVSKQYLTYHDAFTATAWRWTKDFAMVSSAEYNRKVQKLIEMYSTGFI</sequence>
<organism evidence="1">
    <name type="scientific">Tanacetum cinerariifolium</name>
    <name type="common">Dalmatian daisy</name>
    <name type="synonym">Chrysanthemum cinerariifolium</name>
    <dbReference type="NCBI Taxonomy" id="118510"/>
    <lineage>
        <taxon>Eukaryota</taxon>
        <taxon>Viridiplantae</taxon>
        <taxon>Streptophyta</taxon>
        <taxon>Embryophyta</taxon>
        <taxon>Tracheophyta</taxon>
        <taxon>Spermatophyta</taxon>
        <taxon>Magnoliopsida</taxon>
        <taxon>eudicotyledons</taxon>
        <taxon>Gunneridae</taxon>
        <taxon>Pentapetalae</taxon>
        <taxon>asterids</taxon>
        <taxon>campanulids</taxon>
        <taxon>Asterales</taxon>
        <taxon>Asteraceae</taxon>
        <taxon>Asteroideae</taxon>
        <taxon>Anthemideae</taxon>
        <taxon>Anthemidinae</taxon>
        <taxon>Tanacetum</taxon>
    </lineage>
</organism>
<comment type="caution">
    <text evidence="1">The sequence shown here is derived from an EMBL/GenBank/DDBJ whole genome shotgun (WGS) entry which is preliminary data.</text>
</comment>
<evidence type="ECO:0000313" key="1">
    <source>
        <dbReference type="EMBL" id="GEU52191.1"/>
    </source>
</evidence>
<dbReference type="AlphaFoldDB" id="A0A6L2KRL7"/>
<proteinExistence type="predicted"/>
<dbReference type="EMBL" id="BKCJ010002979">
    <property type="protein sequence ID" value="GEU52191.1"/>
    <property type="molecule type" value="Genomic_DNA"/>
</dbReference>